<name>A0A0D8JSF7_COCIM</name>
<evidence type="ECO:0000313" key="1">
    <source>
        <dbReference type="EMBL" id="KJF59916.1"/>
    </source>
</evidence>
<dbReference type="KEGG" id="cim:CIMG_12564"/>
<proteinExistence type="predicted"/>
<reference evidence="2" key="2">
    <citation type="journal article" date="2010" name="Genome Res.">
        <title>Population genomic sequencing of Coccidioides fungi reveals recent hybridization and transposon control.</title>
        <authorList>
            <person name="Neafsey D.E."/>
            <person name="Barker B.M."/>
            <person name="Sharpton T.J."/>
            <person name="Stajich J.E."/>
            <person name="Park D.J."/>
            <person name="Whiston E."/>
            <person name="Hung C.-Y."/>
            <person name="McMahan C."/>
            <person name="White J."/>
            <person name="Sykes S."/>
            <person name="Heiman D."/>
            <person name="Young S."/>
            <person name="Zeng Q."/>
            <person name="Abouelleil A."/>
            <person name="Aftuck L."/>
            <person name="Bessette D."/>
            <person name="Brown A."/>
            <person name="FitzGerald M."/>
            <person name="Lui A."/>
            <person name="Macdonald J.P."/>
            <person name="Priest M."/>
            <person name="Orbach M.J."/>
            <person name="Galgiani J.N."/>
            <person name="Kirkland T.N."/>
            <person name="Cole G.T."/>
            <person name="Birren B.W."/>
            <person name="Henn M.R."/>
            <person name="Taylor J.W."/>
            <person name="Rounsley S.D."/>
        </authorList>
    </citation>
    <scope>GENOME REANNOTATION</scope>
    <source>
        <strain evidence="2">RS</strain>
    </source>
</reference>
<dbReference type="OMA" id="IMNNCEC"/>
<keyword evidence="2" id="KW-1185">Reference proteome</keyword>
<protein>
    <submittedName>
        <fullName evidence="1">Uncharacterized protein</fullName>
    </submittedName>
</protein>
<dbReference type="RefSeq" id="XP_004445512.1">
    <property type="nucleotide sequence ID" value="XM_004445455.1"/>
</dbReference>
<dbReference type="VEuPathDB" id="FungiDB:CIMG_12564"/>
<dbReference type="InParanoid" id="A0A0D8JSF7"/>
<dbReference type="EMBL" id="GG704911">
    <property type="protein sequence ID" value="KJF59916.1"/>
    <property type="molecule type" value="Genomic_DNA"/>
</dbReference>
<accession>A0A0D8JSF7</accession>
<dbReference type="AlphaFoldDB" id="A0A0D8JSF7"/>
<gene>
    <name evidence="1" type="ORF">CIMG_12564</name>
</gene>
<sequence>MQLEKILSKEIDEFLTLKFVIIIQNMEPTHISNNNENISEGPETEFLDNNEHYNMSATCQYQITTHSPSSAILSFSYSLSQYNQDSSQNSMHIDTTIDKLHCDHKNSFNRINSMASYSDTSIDLNTVIDSPNPDAVLTASTEAQDSQDSLTQIMNNCECDSTSAYIMVEQPVSRTTSVLIKNSEIQNEYPPALFSEIQKEGPPTLLYKIQQEHHSPDVEIINSNNTLLLNTDYEFLDEVTQLKSEPQTSNKSNTEQVDPVKLIKSGRF</sequence>
<dbReference type="Proteomes" id="UP000001261">
    <property type="component" value="Unassembled WGS sequence"/>
</dbReference>
<evidence type="ECO:0000313" key="2">
    <source>
        <dbReference type="Proteomes" id="UP000001261"/>
    </source>
</evidence>
<organism evidence="1 2">
    <name type="scientific">Coccidioides immitis (strain RS)</name>
    <name type="common">Valley fever fungus</name>
    <dbReference type="NCBI Taxonomy" id="246410"/>
    <lineage>
        <taxon>Eukaryota</taxon>
        <taxon>Fungi</taxon>
        <taxon>Dikarya</taxon>
        <taxon>Ascomycota</taxon>
        <taxon>Pezizomycotina</taxon>
        <taxon>Eurotiomycetes</taxon>
        <taxon>Eurotiomycetidae</taxon>
        <taxon>Onygenales</taxon>
        <taxon>Onygenaceae</taxon>
        <taxon>Coccidioides</taxon>
    </lineage>
</organism>
<dbReference type="GeneID" id="24164191"/>
<reference evidence="2" key="1">
    <citation type="journal article" date="2009" name="Genome Res.">
        <title>Comparative genomic analyses of the human fungal pathogens Coccidioides and their relatives.</title>
        <authorList>
            <person name="Sharpton T.J."/>
            <person name="Stajich J.E."/>
            <person name="Rounsley S.D."/>
            <person name="Gardner M.J."/>
            <person name="Wortman J.R."/>
            <person name="Jordar V.S."/>
            <person name="Maiti R."/>
            <person name="Kodira C.D."/>
            <person name="Neafsey D.E."/>
            <person name="Zeng Q."/>
            <person name="Hung C.-Y."/>
            <person name="McMahan C."/>
            <person name="Muszewska A."/>
            <person name="Grynberg M."/>
            <person name="Mandel M.A."/>
            <person name="Kellner E.M."/>
            <person name="Barker B.M."/>
            <person name="Galgiani J.N."/>
            <person name="Orbach M.J."/>
            <person name="Kirkland T.N."/>
            <person name="Cole G.T."/>
            <person name="Henn M.R."/>
            <person name="Birren B.W."/>
            <person name="Taylor J.W."/>
        </authorList>
    </citation>
    <scope>NUCLEOTIDE SEQUENCE [LARGE SCALE GENOMIC DNA]</scope>
    <source>
        <strain evidence="2">RS</strain>
    </source>
</reference>